<dbReference type="AlphaFoldDB" id="K2HFJ2"/>
<dbReference type="PROSITE" id="PS50035">
    <property type="entry name" value="PLD"/>
    <property type="match status" value="2"/>
</dbReference>
<evidence type="ECO:0000313" key="8">
    <source>
        <dbReference type="Proteomes" id="UP000006765"/>
    </source>
</evidence>
<comment type="caution">
    <text evidence="7">The sequence shown here is derived from an EMBL/GenBank/DDBJ whole genome shotgun (WGS) entry which is preliminary data.</text>
</comment>
<dbReference type="SUPFAM" id="SSF56024">
    <property type="entry name" value="Phospholipase D/nuclease"/>
    <property type="match status" value="2"/>
</dbReference>
<dbReference type="EMBL" id="AMGO01000007">
    <property type="protein sequence ID" value="EKE45252.1"/>
    <property type="molecule type" value="Genomic_DNA"/>
</dbReference>
<dbReference type="Gene3D" id="3.30.870.10">
    <property type="entry name" value="Endonuclease Chain A"/>
    <property type="match status" value="2"/>
</dbReference>
<keyword evidence="4" id="KW-0964">Secreted</keyword>
<dbReference type="RefSeq" id="WP_007425495.1">
    <property type="nucleotide sequence ID" value="NZ_AMGO01000007.1"/>
</dbReference>
<keyword evidence="8" id="KW-1185">Reference proteome</keyword>
<dbReference type="GO" id="GO:0032049">
    <property type="term" value="P:cardiolipin biosynthetic process"/>
    <property type="evidence" value="ECO:0007669"/>
    <property type="project" value="UniProtKB-ARBA"/>
</dbReference>
<dbReference type="CDD" id="cd09113">
    <property type="entry name" value="PLDc_ymdC_like_2"/>
    <property type="match status" value="1"/>
</dbReference>
<feature type="domain" description="PLD phosphodiesterase" evidence="6">
    <location>
        <begin position="169"/>
        <end position="196"/>
    </location>
</feature>
<dbReference type="CDD" id="cd09111">
    <property type="entry name" value="PLDc_ymdC_like_1"/>
    <property type="match status" value="1"/>
</dbReference>
<dbReference type="OrthoDB" id="9814092at2"/>
<name>K2HFJ2_9RHOB</name>
<dbReference type="PATRIC" id="fig|1231392.3.peg.344"/>
<dbReference type="GO" id="GO:0030572">
    <property type="term" value="F:phosphatidyltransferase activity"/>
    <property type="evidence" value="ECO:0007669"/>
    <property type="project" value="UniProtKB-ARBA"/>
</dbReference>
<dbReference type="InterPro" id="IPR025202">
    <property type="entry name" value="PLD-like_dom"/>
</dbReference>
<gene>
    <name evidence="7" type="ORF">OCGS_0342</name>
</gene>
<evidence type="ECO:0000256" key="3">
    <source>
        <dbReference type="ARBA" id="ARBA00018392"/>
    </source>
</evidence>
<evidence type="ECO:0000256" key="5">
    <source>
        <dbReference type="ARBA" id="ARBA00029594"/>
    </source>
</evidence>
<dbReference type="eggNOG" id="COG1502">
    <property type="taxonomic scope" value="Bacteria"/>
</dbReference>
<organism evidence="7 8">
    <name type="scientific">Oceaniovalibus guishaninsula JLT2003</name>
    <dbReference type="NCBI Taxonomy" id="1231392"/>
    <lineage>
        <taxon>Bacteria</taxon>
        <taxon>Pseudomonadati</taxon>
        <taxon>Pseudomonadota</taxon>
        <taxon>Alphaproteobacteria</taxon>
        <taxon>Rhodobacterales</taxon>
        <taxon>Roseobacteraceae</taxon>
        <taxon>Oceaniovalibus</taxon>
    </lineage>
</organism>
<evidence type="ECO:0000256" key="4">
    <source>
        <dbReference type="ARBA" id="ARBA00022525"/>
    </source>
</evidence>
<reference evidence="7 8" key="1">
    <citation type="journal article" date="2012" name="J. Bacteriol.">
        <title>Draft Genome Sequence of Oceaniovalibus guishaninsula JLT2003T.</title>
        <authorList>
            <person name="Tang K."/>
            <person name="Liu K."/>
            <person name="Jiao N."/>
        </authorList>
    </citation>
    <scope>NUCLEOTIDE SEQUENCE [LARGE SCALE GENOMIC DNA]</scope>
    <source>
        <strain evidence="7 8">JLT2003</strain>
    </source>
</reference>
<dbReference type="STRING" id="1231392.OCGS_0342"/>
<evidence type="ECO:0000313" key="7">
    <source>
        <dbReference type="EMBL" id="EKE45252.1"/>
    </source>
</evidence>
<dbReference type="Proteomes" id="UP000006765">
    <property type="component" value="Unassembled WGS sequence"/>
</dbReference>
<dbReference type="PANTHER" id="PTHR21248:SF12">
    <property type="entry name" value="CARDIOLIPIN SYNTHASE C"/>
    <property type="match status" value="1"/>
</dbReference>
<sequence length="515" mass="56004">MLIVLKYLGLAVVLIAVAIVAARAVFAIPPNRALATTALPAAQTGPLADALRERTARHEGKTGIAPLRTGADAFAARMVLADVAVKSIDAQYYIWHDDLTGMLLLDALKRAADRGVRVRLLLDDNGTSGMDRQIVALDAHPMAEVRIYNPFNLRGTLKMASFAFDFFRLNRRMHNKSFTVDGHVTVTGGRNVGDEYFDTGPTALYVDLDVLAAGRVVPQVSADFDRYWNSPSVHPASQVVPPADTTDAIGARLAELRDDPQMAEYRGLLGASHIVEELVQGDLGMEWTDVRLFSDDPAKGQGAVPREDLLAVRLKGAVGEIEQRFDAVSAYFVPTKAGVDAFTRLEQRGARVRILTNSLEATDVLPVHAGYSKRREAMLDAGVELYELRRQAASITPRDKVGPFGSSGSSLHAKTFAVDAERIFVGSFNFDPRSTTLNTEMGLLIESPDLARGAHERFDRGLDGMAWRVERLDGKLIWTDPSDPGAAPLTSEPGGSPLRNAAITVIGWLPVEWLL</sequence>
<protein>
    <recommendedName>
        <fullName evidence="3">Phospholipase D</fullName>
    </recommendedName>
    <alternativeName>
        <fullName evidence="5">Choline phosphatase</fullName>
    </alternativeName>
</protein>
<evidence type="ECO:0000256" key="1">
    <source>
        <dbReference type="ARBA" id="ARBA00003145"/>
    </source>
</evidence>
<dbReference type="InterPro" id="IPR001736">
    <property type="entry name" value="PLipase_D/transphosphatidylase"/>
</dbReference>
<feature type="domain" description="PLD phosphodiesterase" evidence="6">
    <location>
        <begin position="407"/>
        <end position="434"/>
    </location>
</feature>
<dbReference type="GO" id="GO:0005576">
    <property type="term" value="C:extracellular region"/>
    <property type="evidence" value="ECO:0007669"/>
    <property type="project" value="UniProtKB-SubCell"/>
</dbReference>
<dbReference type="SMART" id="SM00155">
    <property type="entry name" value="PLDc"/>
    <property type="match status" value="2"/>
</dbReference>
<evidence type="ECO:0000256" key="2">
    <source>
        <dbReference type="ARBA" id="ARBA00004613"/>
    </source>
</evidence>
<evidence type="ECO:0000259" key="6">
    <source>
        <dbReference type="PROSITE" id="PS50035"/>
    </source>
</evidence>
<comment type="subcellular location">
    <subcellularLocation>
        <location evidence="2">Secreted</location>
    </subcellularLocation>
</comment>
<proteinExistence type="predicted"/>
<dbReference type="Pfam" id="PF13091">
    <property type="entry name" value="PLDc_2"/>
    <property type="match status" value="2"/>
</dbReference>
<comment type="function">
    <text evidence="1">Could be a virulence factor.</text>
</comment>
<dbReference type="PANTHER" id="PTHR21248">
    <property type="entry name" value="CARDIOLIPIN SYNTHASE"/>
    <property type="match status" value="1"/>
</dbReference>
<accession>K2HFJ2</accession>